<dbReference type="GeneID" id="135193727"/>
<evidence type="ECO:0000259" key="4">
    <source>
        <dbReference type="Pfam" id="PF00372"/>
    </source>
</evidence>
<feature type="signal peptide" evidence="3">
    <location>
        <begin position="1"/>
        <end position="17"/>
    </location>
</feature>
<evidence type="ECO:0000259" key="6">
    <source>
        <dbReference type="Pfam" id="PF03723"/>
    </source>
</evidence>
<dbReference type="PANTHER" id="PTHR11511:SF5">
    <property type="entry name" value="FAT-BODY PROTEIN 1-RELATED"/>
    <property type="match status" value="1"/>
</dbReference>
<keyword evidence="1" id="KW-0758">Storage protein</keyword>
<accession>A0ABM4AQB7</accession>
<gene>
    <name evidence="8" type="primary">LOC135193727</name>
</gene>
<feature type="chain" id="PRO_5045431747" evidence="3">
    <location>
        <begin position="18"/>
        <end position="703"/>
    </location>
</feature>
<dbReference type="Pfam" id="PF00372">
    <property type="entry name" value="Hemocyanin_M"/>
    <property type="match status" value="1"/>
</dbReference>
<feature type="domain" description="Hemocyanin C-terminal" evidence="6">
    <location>
        <begin position="447"/>
        <end position="679"/>
    </location>
</feature>
<dbReference type="InterPro" id="IPR005203">
    <property type="entry name" value="Hemocyanin_C"/>
</dbReference>
<dbReference type="InterPro" id="IPR013788">
    <property type="entry name" value="Hemocyanin/hexamerin"/>
</dbReference>
<dbReference type="PROSITE" id="PS00209">
    <property type="entry name" value="HEMOCYANIN_1"/>
    <property type="match status" value="1"/>
</dbReference>
<evidence type="ECO:0000256" key="1">
    <source>
        <dbReference type="ARBA" id="ARBA00022761"/>
    </source>
</evidence>
<dbReference type="PROSITE" id="PS00210">
    <property type="entry name" value="HEMOCYANIN_2"/>
    <property type="match status" value="1"/>
</dbReference>
<sequence>MKTVVVLACLALALAEASMIPPKVVYKTKPVEADFVTKQEKILKLFVHPEQVDVEADYYKIGKEYDIEAHVDDYTNKKSVEEFWGLWKTGFLPKNVPFSIFYERQREEAVALFHVFYYAKDFETFYKTAAFARVYVNEGQFLYAYYIALIHRADTKGVVVPAPYEVYPELFTNSNVWYKIFRTKMQNGVFTPDFGTEQGIVQEGDRWVVYSNYSDYLTYPNDEYKISYFTEDIGLNAYYYYFHSYFPFWMDGDLYPGMKERRGEVYYYFYQQLLARYYLERLSNGLGEIPDFSWWHPIRTGYSPYVNYFTSFVQRPSYYNIPYEKNSEELQLLDTYEKTFIQYLEQGHFKAFNQDVDLRNSKSINFVGNFWQANADWHGKVARKDNHNSYEVTARRILGAAPEPVDKYTFVPTALDFYQTSLRDPIFYQMYSKILKYFIEYKKFLTPYTQDVLHYVGVKINEVKVDKLVTFFDYYDFDVTNNVFFTKEELKSKQFPYYVVRQPRINHKPFTVTVDVKSDVEGDAVFKIFMGPKYDSKGYPINIEDNWQNFVELDWFVHKLTKGQNKVDRVSTDFFYYKEDSVPMRDIFKLLPEGKVPTDMSTESGAFPKRLVLPKGTKGGFPYQFFVIAYPYTPAEKKFDAIKTFEWDSKPFGYPFDRPAHEVYFKQPNMFFEDVVVYHEGEEYTYRYNTPYYTVHHNEVTKH</sequence>
<comment type="similarity">
    <text evidence="2">Belongs to the hemocyanin family.</text>
</comment>
<dbReference type="SUPFAM" id="SSF48050">
    <property type="entry name" value="Hemocyanin, N-terminal domain"/>
    <property type="match status" value="1"/>
</dbReference>
<dbReference type="Pfam" id="PF03723">
    <property type="entry name" value="Hemocyanin_C"/>
    <property type="match status" value="1"/>
</dbReference>
<organism evidence="7 8">
    <name type="scientific">Vanessa tameamea</name>
    <name type="common">Kamehameha butterfly</name>
    <dbReference type="NCBI Taxonomy" id="334116"/>
    <lineage>
        <taxon>Eukaryota</taxon>
        <taxon>Metazoa</taxon>
        <taxon>Ecdysozoa</taxon>
        <taxon>Arthropoda</taxon>
        <taxon>Hexapoda</taxon>
        <taxon>Insecta</taxon>
        <taxon>Pterygota</taxon>
        <taxon>Neoptera</taxon>
        <taxon>Endopterygota</taxon>
        <taxon>Lepidoptera</taxon>
        <taxon>Glossata</taxon>
        <taxon>Ditrysia</taxon>
        <taxon>Papilionoidea</taxon>
        <taxon>Nymphalidae</taxon>
        <taxon>Nymphalinae</taxon>
        <taxon>Vanessa</taxon>
    </lineage>
</organism>
<feature type="domain" description="Hemocyanin middle" evidence="4">
    <location>
        <begin position="162"/>
        <end position="438"/>
    </location>
</feature>
<dbReference type="InterPro" id="IPR005204">
    <property type="entry name" value="Hemocyanin_N"/>
</dbReference>
<dbReference type="InterPro" id="IPR000896">
    <property type="entry name" value="Hemocyanin/hexamerin_mid_dom"/>
</dbReference>
<keyword evidence="3" id="KW-0732">Signal</keyword>
<protein>
    <submittedName>
        <fullName evidence="8">Arylphorin subunit alpha-like</fullName>
    </submittedName>
</protein>
<dbReference type="PANTHER" id="PTHR11511">
    <property type="entry name" value="LARVAL STORAGE PROTEIN/PHENOLOXIDASE"/>
    <property type="match status" value="1"/>
</dbReference>
<dbReference type="SUPFAM" id="SSF48056">
    <property type="entry name" value="Di-copper centre-containing domain"/>
    <property type="match status" value="1"/>
</dbReference>
<feature type="domain" description="Hemocyanin N-terminal" evidence="5">
    <location>
        <begin position="35"/>
        <end position="157"/>
    </location>
</feature>
<dbReference type="SUPFAM" id="SSF81296">
    <property type="entry name" value="E set domains"/>
    <property type="match status" value="1"/>
</dbReference>
<name>A0ABM4AQB7_VANTA</name>
<keyword evidence="7" id="KW-1185">Reference proteome</keyword>
<dbReference type="InterPro" id="IPR036697">
    <property type="entry name" value="Hemocyanin_N_sf"/>
</dbReference>
<dbReference type="InterPro" id="IPR008922">
    <property type="entry name" value="Di-copper_centre_dom_sf"/>
</dbReference>
<evidence type="ECO:0000259" key="5">
    <source>
        <dbReference type="Pfam" id="PF03722"/>
    </source>
</evidence>
<evidence type="ECO:0000313" key="8">
    <source>
        <dbReference type="RefSeq" id="XP_064073495.1"/>
    </source>
</evidence>
<dbReference type="InterPro" id="IPR014756">
    <property type="entry name" value="Ig_E-set"/>
</dbReference>
<evidence type="ECO:0000256" key="3">
    <source>
        <dbReference type="SAM" id="SignalP"/>
    </source>
</evidence>
<dbReference type="InterPro" id="IPR037020">
    <property type="entry name" value="Hemocyanin_C_sf"/>
</dbReference>
<evidence type="ECO:0000256" key="2">
    <source>
        <dbReference type="ARBA" id="ARBA00038082"/>
    </source>
</evidence>
<evidence type="ECO:0000313" key="7">
    <source>
        <dbReference type="Proteomes" id="UP001652626"/>
    </source>
</evidence>
<dbReference type="Gene3D" id="1.10.1280.10">
    <property type="entry name" value="Di-copper center containing domain from catechol oxidase"/>
    <property type="match status" value="1"/>
</dbReference>
<proteinExistence type="inferred from homology"/>
<dbReference type="Gene3D" id="2.60.40.1520">
    <property type="entry name" value="Hemocyanin, C-terminal domain"/>
    <property type="match status" value="1"/>
</dbReference>
<dbReference type="RefSeq" id="XP_064073495.1">
    <property type="nucleotide sequence ID" value="XM_064217425.1"/>
</dbReference>
<dbReference type="Proteomes" id="UP001652626">
    <property type="component" value="Chromosome 17"/>
</dbReference>
<dbReference type="Gene3D" id="1.20.1370.10">
    <property type="entry name" value="Hemocyanin, N-terminal domain"/>
    <property type="match status" value="1"/>
</dbReference>
<dbReference type="PRINTS" id="PR00187">
    <property type="entry name" value="HAEMOCYANIN"/>
</dbReference>
<dbReference type="Pfam" id="PF03722">
    <property type="entry name" value="Hemocyanin_N"/>
    <property type="match status" value="1"/>
</dbReference>
<reference evidence="8" key="1">
    <citation type="submission" date="2025-08" db="UniProtKB">
        <authorList>
            <consortium name="RefSeq"/>
        </authorList>
    </citation>
    <scope>IDENTIFICATION</scope>
    <source>
        <tissue evidence="8">Whole body</tissue>
    </source>
</reference>